<evidence type="ECO:0000313" key="3">
    <source>
        <dbReference type="Proteomes" id="UP000823637"/>
    </source>
</evidence>
<accession>A0A9D9EHP0</accession>
<feature type="chain" id="PRO_5039198840" evidence="1">
    <location>
        <begin position="20"/>
        <end position="312"/>
    </location>
</feature>
<feature type="signal peptide" evidence="1">
    <location>
        <begin position="1"/>
        <end position="19"/>
    </location>
</feature>
<proteinExistence type="predicted"/>
<sequence length="312" mass="33756">MKNFLSLFLFSILVFAVSAEESSFPVPDDNSVVTDEFLRLLNGSDYYIFQMDKTTFGKLESEGKVVSDMRSHDILDENPTRIDVIWNPFAEIAEAPQSGLNSFSLAESWYSIAAASPTPDGCWGNICGGLGITAATDPEVGKLQNLTSDHVFVVVLKGAYTPANYLTITMTPPAGGDNVTLFKVTDSTGENNDGDWEVFTLTYSDLVNLGIDLGQPITAETWYPWAYMANGAGNRVDVDAVFFYVPDEGSTSINETRSSAAINVTAKNGRIYCDEPFKIINLAGQDVTSLNGNLQGAYLVAVGGETVKINVD</sequence>
<evidence type="ECO:0000313" key="2">
    <source>
        <dbReference type="EMBL" id="MBO8447457.1"/>
    </source>
</evidence>
<organism evidence="2 3">
    <name type="scientific">Candidatus Enterocola intestinipullorum</name>
    <dbReference type="NCBI Taxonomy" id="2840783"/>
    <lineage>
        <taxon>Bacteria</taxon>
        <taxon>Pseudomonadati</taxon>
        <taxon>Bacteroidota</taxon>
        <taxon>Bacteroidia</taxon>
        <taxon>Bacteroidales</taxon>
        <taxon>Candidatus Enterocola</taxon>
    </lineage>
</organism>
<reference evidence="2" key="1">
    <citation type="submission" date="2020-10" db="EMBL/GenBank/DDBJ databases">
        <authorList>
            <person name="Gilroy R."/>
        </authorList>
    </citation>
    <scope>NUCLEOTIDE SEQUENCE</scope>
    <source>
        <strain evidence="2">D3-1215</strain>
    </source>
</reference>
<evidence type="ECO:0000256" key="1">
    <source>
        <dbReference type="SAM" id="SignalP"/>
    </source>
</evidence>
<protein>
    <submittedName>
        <fullName evidence="2">Uncharacterized protein</fullName>
    </submittedName>
</protein>
<dbReference type="AlphaFoldDB" id="A0A9D9EHP0"/>
<comment type="caution">
    <text evidence="2">The sequence shown here is derived from an EMBL/GenBank/DDBJ whole genome shotgun (WGS) entry which is preliminary data.</text>
</comment>
<dbReference type="EMBL" id="JADIMR010000102">
    <property type="protein sequence ID" value="MBO8447457.1"/>
    <property type="molecule type" value="Genomic_DNA"/>
</dbReference>
<name>A0A9D9EHP0_9BACT</name>
<gene>
    <name evidence="2" type="ORF">IAC32_06915</name>
</gene>
<reference evidence="2" key="2">
    <citation type="journal article" date="2021" name="PeerJ">
        <title>Extensive microbial diversity within the chicken gut microbiome revealed by metagenomics and culture.</title>
        <authorList>
            <person name="Gilroy R."/>
            <person name="Ravi A."/>
            <person name="Getino M."/>
            <person name="Pursley I."/>
            <person name="Horton D.L."/>
            <person name="Alikhan N.F."/>
            <person name="Baker D."/>
            <person name="Gharbi K."/>
            <person name="Hall N."/>
            <person name="Watson M."/>
            <person name="Adriaenssens E.M."/>
            <person name="Foster-Nyarko E."/>
            <person name="Jarju S."/>
            <person name="Secka A."/>
            <person name="Antonio M."/>
            <person name="Oren A."/>
            <person name="Chaudhuri R.R."/>
            <person name="La Ragione R."/>
            <person name="Hildebrand F."/>
            <person name="Pallen M.J."/>
        </authorList>
    </citation>
    <scope>NUCLEOTIDE SEQUENCE</scope>
    <source>
        <strain evidence="2">D3-1215</strain>
    </source>
</reference>
<dbReference type="Proteomes" id="UP000823637">
    <property type="component" value="Unassembled WGS sequence"/>
</dbReference>
<keyword evidence="1" id="KW-0732">Signal</keyword>